<reference evidence="2 3" key="1">
    <citation type="submission" date="2023-08" db="EMBL/GenBank/DDBJ databases">
        <title>Black Yeasts Isolated from many extreme environments.</title>
        <authorList>
            <person name="Coleine C."/>
            <person name="Stajich J.E."/>
            <person name="Selbmann L."/>
        </authorList>
    </citation>
    <scope>NUCLEOTIDE SEQUENCE [LARGE SCALE GENOMIC DNA]</scope>
    <source>
        <strain evidence="2 3">CCFEE 5910</strain>
    </source>
</reference>
<feature type="region of interest" description="Disordered" evidence="1">
    <location>
        <begin position="93"/>
        <end position="131"/>
    </location>
</feature>
<evidence type="ECO:0000313" key="2">
    <source>
        <dbReference type="EMBL" id="KAK5084709.1"/>
    </source>
</evidence>
<dbReference type="EMBL" id="JAVRRJ010000005">
    <property type="protein sequence ID" value="KAK5084709.1"/>
    <property type="molecule type" value="Genomic_DNA"/>
</dbReference>
<proteinExistence type="predicted"/>
<keyword evidence="3" id="KW-1185">Reference proteome</keyword>
<dbReference type="AlphaFoldDB" id="A0AAN7SYC9"/>
<name>A0AAN7SYC9_9EURO</name>
<comment type="caution">
    <text evidence="2">The sequence shown here is derived from an EMBL/GenBank/DDBJ whole genome shotgun (WGS) entry which is preliminary data.</text>
</comment>
<evidence type="ECO:0000256" key="1">
    <source>
        <dbReference type="SAM" id="MobiDB-lite"/>
    </source>
</evidence>
<organism evidence="2 3">
    <name type="scientific">Lithohypha guttulata</name>
    <dbReference type="NCBI Taxonomy" id="1690604"/>
    <lineage>
        <taxon>Eukaryota</taxon>
        <taxon>Fungi</taxon>
        <taxon>Dikarya</taxon>
        <taxon>Ascomycota</taxon>
        <taxon>Pezizomycotina</taxon>
        <taxon>Eurotiomycetes</taxon>
        <taxon>Chaetothyriomycetidae</taxon>
        <taxon>Chaetothyriales</taxon>
        <taxon>Trichomeriaceae</taxon>
        <taxon>Lithohypha</taxon>
    </lineage>
</organism>
<gene>
    <name evidence="2" type="ORF">LTR05_005787</name>
</gene>
<feature type="compositionally biased region" description="Basic and acidic residues" evidence="1">
    <location>
        <begin position="96"/>
        <end position="131"/>
    </location>
</feature>
<dbReference type="Proteomes" id="UP001309876">
    <property type="component" value="Unassembled WGS sequence"/>
</dbReference>
<accession>A0AAN7SYC9</accession>
<protein>
    <submittedName>
        <fullName evidence="2">Uncharacterized protein</fullName>
    </submittedName>
</protein>
<sequence length="148" mass="16767">MLDDVKSRIRPDEVVPLSSTRRAVPIHPIVHEVKLPTAAGDVLTTVGSEGLGLRVQNGSVSLTTTLNPITLKPFTIEELRSYHLEALVRQYSTSEAAEKAREDTARDLRKMLDDNERKSKEIERDMDEKEKTREIERKVYARKLGKEG</sequence>
<evidence type="ECO:0000313" key="3">
    <source>
        <dbReference type="Proteomes" id="UP001309876"/>
    </source>
</evidence>